<dbReference type="Gene3D" id="1.20.1250.20">
    <property type="entry name" value="MFS general substrate transporter like domains"/>
    <property type="match status" value="2"/>
</dbReference>
<name>E5B3Z5_ERWAM</name>
<protein>
    <recommendedName>
        <fullName evidence="9">Uncharacterized MFS-type transporter EAIL5_1378</fullName>
    </recommendedName>
</protein>
<dbReference type="InterPro" id="IPR047200">
    <property type="entry name" value="MFS_YcaD-like"/>
</dbReference>
<evidence type="ECO:0000259" key="10">
    <source>
        <dbReference type="PROSITE" id="PS50850"/>
    </source>
</evidence>
<feature type="transmembrane region" description="Helical" evidence="9">
    <location>
        <begin position="74"/>
        <end position="96"/>
    </location>
</feature>
<keyword evidence="3 9" id="KW-0813">Transport</keyword>
<evidence type="ECO:0000256" key="4">
    <source>
        <dbReference type="ARBA" id="ARBA00022475"/>
    </source>
</evidence>
<dbReference type="AlphaFoldDB" id="E5B3Z5"/>
<dbReference type="CDD" id="cd17477">
    <property type="entry name" value="MFS_YcaD_like"/>
    <property type="match status" value="1"/>
</dbReference>
<dbReference type="GO" id="GO:0005886">
    <property type="term" value="C:plasma membrane"/>
    <property type="evidence" value="ECO:0007669"/>
    <property type="project" value="UniProtKB-SubCell"/>
</dbReference>
<dbReference type="GO" id="GO:0022857">
    <property type="term" value="F:transmembrane transporter activity"/>
    <property type="evidence" value="ECO:0007669"/>
    <property type="project" value="UniProtKB-UniRule"/>
</dbReference>
<dbReference type="SUPFAM" id="SSF103473">
    <property type="entry name" value="MFS general substrate transporter"/>
    <property type="match status" value="1"/>
</dbReference>
<feature type="transmembrane region" description="Helical" evidence="9">
    <location>
        <begin position="162"/>
        <end position="182"/>
    </location>
</feature>
<dbReference type="EMBL" id="FR719190">
    <property type="protein sequence ID" value="CBX80198.1"/>
    <property type="molecule type" value="Genomic_DNA"/>
</dbReference>
<feature type="transmembrane region" description="Helical" evidence="9">
    <location>
        <begin position="328"/>
        <end position="346"/>
    </location>
</feature>
<dbReference type="InterPro" id="IPR036259">
    <property type="entry name" value="MFS_trans_sf"/>
</dbReference>
<proteinExistence type="inferred from homology"/>
<keyword evidence="7 9" id="KW-1133">Transmembrane helix</keyword>
<dbReference type="InterPro" id="IPR011701">
    <property type="entry name" value="MFS"/>
</dbReference>
<feature type="transmembrane region" description="Helical" evidence="9">
    <location>
        <begin position="268"/>
        <end position="288"/>
    </location>
</feature>
<evidence type="ECO:0000256" key="9">
    <source>
        <dbReference type="HAMAP-Rule" id="MF_01149"/>
    </source>
</evidence>
<sequence length="383" mass="41584">MFTWSRPVLVLLCGLLLLTISIAVLNTLVPLWLTHDALPTWQVGVVSSSYYCGNLVGTLIAGWVIKRYGFNRSYYFASLLFALAIVALGLGTGFGLWALWRFIAGIGCALIWVVVESALMCNGTLHNRGRMLAAYMIVYYLGTVIGQLLVSKVSTELMHVLPWVSGVVLAAILPLIFCRVTAGRGEEQLPAGRMWPMLRRRSARLGINGCVISGILLGSLYGLMPLYLSHQGISDATVGYWMALLVSAGIIGQWPVGRLADRFGRLLVLRVQVFVVILGALAMLGNAAMAPALFLLGCAGFTLYPVAMSWACETVANHELVAMNQALLLSYTVGSLVGPAMTSMLMQNYSDRLLFVMIAAVALVYLVMLLRKTDRHATPIAHA</sequence>
<feature type="transmembrane region" description="Helical" evidence="9">
    <location>
        <begin position="238"/>
        <end position="256"/>
    </location>
</feature>
<gene>
    <name evidence="11" type="primary">ycaD</name>
    <name evidence="11" type="ORF">EAIL5_1378</name>
</gene>
<evidence type="ECO:0000313" key="11">
    <source>
        <dbReference type="EMBL" id="CBX80198.1"/>
    </source>
</evidence>
<dbReference type="PANTHER" id="PTHR23521:SF2">
    <property type="entry name" value="TRANSPORTER MFS SUPERFAMILY"/>
    <property type="match status" value="1"/>
</dbReference>
<feature type="transmembrane region" description="Helical" evidence="9">
    <location>
        <begin position="47"/>
        <end position="65"/>
    </location>
</feature>
<evidence type="ECO:0000256" key="1">
    <source>
        <dbReference type="ARBA" id="ARBA00004429"/>
    </source>
</evidence>
<evidence type="ECO:0000256" key="5">
    <source>
        <dbReference type="ARBA" id="ARBA00022519"/>
    </source>
</evidence>
<feature type="transmembrane region" description="Helical" evidence="9">
    <location>
        <begin position="352"/>
        <end position="370"/>
    </location>
</feature>
<dbReference type="PROSITE" id="PS50850">
    <property type="entry name" value="MFS"/>
    <property type="match status" value="1"/>
</dbReference>
<organism evidence="11">
    <name type="scientific">Erwinia amylovora ATCC BAA-2158</name>
    <dbReference type="NCBI Taxonomy" id="889211"/>
    <lineage>
        <taxon>Bacteria</taxon>
        <taxon>Pseudomonadati</taxon>
        <taxon>Pseudomonadota</taxon>
        <taxon>Gammaproteobacteria</taxon>
        <taxon>Enterobacterales</taxon>
        <taxon>Erwiniaceae</taxon>
        <taxon>Erwinia</taxon>
    </lineage>
</organism>
<dbReference type="PANTHER" id="PTHR23521">
    <property type="entry name" value="TRANSPORTER MFS SUPERFAMILY"/>
    <property type="match status" value="1"/>
</dbReference>
<dbReference type="NCBIfam" id="NF002962">
    <property type="entry name" value="PRK03633.1"/>
    <property type="match status" value="1"/>
</dbReference>
<keyword evidence="6 9" id="KW-0812">Transmembrane</keyword>
<evidence type="ECO:0000256" key="6">
    <source>
        <dbReference type="ARBA" id="ARBA00022692"/>
    </source>
</evidence>
<evidence type="ECO:0000256" key="2">
    <source>
        <dbReference type="ARBA" id="ARBA00007552"/>
    </source>
</evidence>
<evidence type="ECO:0000256" key="8">
    <source>
        <dbReference type="ARBA" id="ARBA00023136"/>
    </source>
</evidence>
<dbReference type="InterPro" id="IPR020846">
    <property type="entry name" value="MFS_dom"/>
</dbReference>
<feature type="transmembrane region" description="Helical" evidence="9">
    <location>
        <begin position="102"/>
        <end position="120"/>
    </location>
</feature>
<evidence type="ECO:0000256" key="7">
    <source>
        <dbReference type="ARBA" id="ARBA00022989"/>
    </source>
</evidence>
<dbReference type="HAMAP" id="MF_01149">
    <property type="entry name" value="MFS_YcaD"/>
    <property type="match status" value="1"/>
</dbReference>
<comment type="similarity">
    <text evidence="2 9">Belongs to the major facilitator superfamily. YcaD (TC 2.A.1.26) family.</text>
</comment>
<feature type="transmembrane region" description="Helical" evidence="9">
    <location>
        <begin position="203"/>
        <end position="226"/>
    </location>
</feature>
<feature type="transmembrane region" description="Helical" evidence="9">
    <location>
        <begin position="294"/>
        <end position="316"/>
    </location>
</feature>
<accession>E5B3Z5</accession>
<keyword evidence="8 9" id="KW-0472">Membrane</keyword>
<comment type="caution">
    <text evidence="9">Lacks conserved residue(s) required for the propagation of feature annotation.</text>
</comment>
<keyword evidence="5" id="KW-0997">Cell inner membrane</keyword>
<dbReference type="Pfam" id="PF07690">
    <property type="entry name" value="MFS_1"/>
    <property type="match status" value="1"/>
</dbReference>
<reference evidence="11" key="1">
    <citation type="journal article" date="2011" name="J. Bacteriol.">
        <title>Genome Sequence of an Erwinia amylovora Strain with Pathogenicity Restricted to Rubus Plants.</title>
        <authorList>
            <person name="Powney R."/>
            <person name="Smits T.H."/>
            <person name="Sawbridge T."/>
            <person name="Frey B."/>
            <person name="Blom J."/>
            <person name="Frey J.E."/>
            <person name="Plummer K.M."/>
            <person name="Beer S.V."/>
            <person name="Luck J."/>
            <person name="Duffy B."/>
            <person name="Rodoni B."/>
        </authorList>
    </citation>
    <scope>NUCLEOTIDE SEQUENCE</scope>
    <source>
        <strain evidence="11">ATCC BAA-2158</strain>
    </source>
</reference>
<feature type="transmembrane region" description="Helical" evidence="9">
    <location>
        <begin position="132"/>
        <end position="150"/>
    </location>
</feature>
<dbReference type="InterPro" id="IPR023745">
    <property type="entry name" value="MFS_YcaD"/>
</dbReference>
<comment type="subcellular location">
    <subcellularLocation>
        <location evidence="1">Cell inner membrane</location>
        <topology evidence="1">Multi-pass membrane protein</topology>
    </subcellularLocation>
    <subcellularLocation>
        <location evidence="9">Cell membrane</location>
        <topology evidence="9">Multi-pass membrane protein</topology>
    </subcellularLocation>
</comment>
<evidence type="ECO:0000256" key="3">
    <source>
        <dbReference type="ARBA" id="ARBA00022448"/>
    </source>
</evidence>
<keyword evidence="4 9" id="KW-1003">Cell membrane</keyword>
<feature type="domain" description="Major facilitator superfamily (MFS) profile" evidence="10">
    <location>
        <begin position="7"/>
        <end position="374"/>
    </location>
</feature>